<proteinExistence type="predicted"/>
<feature type="region of interest" description="Disordered" evidence="1">
    <location>
        <begin position="119"/>
        <end position="139"/>
    </location>
</feature>
<dbReference type="EMBL" id="CM000137">
    <property type="protein sequence ID" value="EEC69166.1"/>
    <property type="molecule type" value="Genomic_DNA"/>
</dbReference>
<accession>B8BPB8</accession>
<evidence type="ECO:0000256" key="1">
    <source>
        <dbReference type="SAM" id="MobiDB-lite"/>
    </source>
</evidence>
<evidence type="ECO:0000313" key="3">
    <source>
        <dbReference type="Proteomes" id="UP000007015"/>
    </source>
</evidence>
<dbReference type="Proteomes" id="UP000007015">
    <property type="component" value="Chromosome 12"/>
</dbReference>
<reference evidence="2 3" key="1">
    <citation type="journal article" date="2005" name="PLoS Biol.">
        <title>The genomes of Oryza sativa: a history of duplications.</title>
        <authorList>
            <person name="Yu J."/>
            <person name="Wang J."/>
            <person name="Lin W."/>
            <person name="Li S."/>
            <person name="Li H."/>
            <person name="Zhou J."/>
            <person name="Ni P."/>
            <person name="Dong W."/>
            <person name="Hu S."/>
            <person name="Zeng C."/>
            <person name="Zhang J."/>
            <person name="Zhang Y."/>
            <person name="Li R."/>
            <person name="Xu Z."/>
            <person name="Li S."/>
            <person name="Li X."/>
            <person name="Zheng H."/>
            <person name="Cong L."/>
            <person name="Lin L."/>
            <person name="Yin J."/>
            <person name="Geng J."/>
            <person name="Li G."/>
            <person name="Shi J."/>
            <person name="Liu J."/>
            <person name="Lv H."/>
            <person name="Li J."/>
            <person name="Wang J."/>
            <person name="Deng Y."/>
            <person name="Ran L."/>
            <person name="Shi X."/>
            <person name="Wang X."/>
            <person name="Wu Q."/>
            <person name="Li C."/>
            <person name="Ren X."/>
            <person name="Wang J."/>
            <person name="Wang X."/>
            <person name="Li D."/>
            <person name="Liu D."/>
            <person name="Zhang X."/>
            <person name="Ji Z."/>
            <person name="Zhao W."/>
            <person name="Sun Y."/>
            <person name="Zhang Z."/>
            <person name="Bao J."/>
            <person name="Han Y."/>
            <person name="Dong L."/>
            <person name="Ji J."/>
            <person name="Chen P."/>
            <person name="Wu S."/>
            <person name="Liu J."/>
            <person name="Xiao Y."/>
            <person name="Bu D."/>
            <person name="Tan J."/>
            <person name="Yang L."/>
            <person name="Ye C."/>
            <person name="Zhang J."/>
            <person name="Xu J."/>
            <person name="Zhou Y."/>
            <person name="Yu Y."/>
            <person name="Zhang B."/>
            <person name="Zhuang S."/>
            <person name="Wei H."/>
            <person name="Liu B."/>
            <person name="Lei M."/>
            <person name="Yu H."/>
            <person name="Li Y."/>
            <person name="Xu H."/>
            <person name="Wei S."/>
            <person name="He X."/>
            <person name="Fang L."/>
            <person name="Zhang Z."/>
            <person name="Zhang Y."/>
            <person name="Huang X."/>
            <person name="Su Z."/>
            <person name="Tong W."/>
            <person name="Li J."/>
            <person name="Tong Z."/>
            <person name="Li S."/>
            <person name="Ye J."/>
            <person name="Wang L."/>
            <person name="Fang L."/>
            <person name="Lei T."/>
            <person name="Chen C."/>
            <person name="Chen H."/>
            <person name="Xu Z."/>
            <person name="Li H."/>
            <person name="Huang H."/>
            <person name="Zhang F."/>
            <person name="Xu H."/>
            <person name="Li N."/>
            <person name="Zhao C."/>
            <person name="Li S."/>
            <person name="Dong L."/>
            <person name="Huang Y."/>
            <person name="Li L."/>
            <person name="Xi Y."/>
            <person name="Qi Q."/>
            <person name="Li W."/>
            <person name="Zhang B."/>
            <person name="Hu W."/>
            <person name="Zhang Y."/>
            <person name="Tian X."/>
            <person name="Jiao Y."/>
            <person name="Liang X."/>
            <person name="Jin J."/>
            <person name="Gao L."/>
            <person name="Zheng W."/>
            <person name="Hao B."/>
            <person name="Liu S."/>
            <person name="Wang W."/>
            <person name="Yuan L."/>
            <person name="Cao M."/>
            <person name="McDermott J."/>
            <person name="Samudrala R."/>
            <person name="Wang J."/>
            <person name="Wong G.K."/>
            <person name="Yang H."/>
        </authorList>
    </citation>
    <scope>NUCLEOTIDE SEQUENCE [LARGE SCALE GENOMIC DNA]</scope>
    <source>
        <strain evidence="3">cv. 93-11</strain>
    </source>
</reference>
<name>B8BPB8_ORYSI</name>
<feature type="region of interest" description="Disordered" evidence="1">
    <location>
        <begin position="63"/>
        <end position="102"/>
    </location>
</feature>
<dbReference type="AlphaFoldDB" id="B8BPB8"/>
<dbReference type="Gramene" id="BGIOSGA036303-TA">
    <property type="protein sequence ID" value="BGIOSGA036303-PA"/>
    <property type="gene ID" value="BGIOSGA036303"/>
</dbReference>
<keyword evidence="3" id="KW-1185">Reference proteome</keyword>
<sequence length="210" mass="22652">MWDLAVSSIFITSFPYLSSLYLRWSSSSTTKRAWSRCHHRSHPQCEGSGGTAAAIVNLQGERARKPPLSCRHRPPSRRAVVDATSSREGLEPPPWPLSTSTARGLRSHRRCTAIDLLHGGRAWEPPPSPPSSSTPSASAAAAVFGPIRGIGDIIGEGGRGARALPPQRRSTTVRETVAAGCHRPPSRREDFGATAVATIVFDLIGHHYHL</sequence>
<gene>
    <name evidence="2" type="ORF">OsI_38127</name>
</gene>
<dbReference type="HOGENOM" id="CLU_1311940_0_0_1"/>
<organism evidence="2 3">
    <name type="scientific">Oryza sativa subsp. indica</name>
    <name type="common">Rice</name>
    <dbReference type="NCBI Taxonomy" id="39946"/>
    <lineage>
        <taxon>Eukaryota</taxon>
        <taxon>Viridiplantae</taxon>
        <taxon>Streptophyta</taxon>
        <taxon>Embryophyta</taxon>
        <taxon>Tracheophyta</taxon>
        <taxon>Spermatophyta</taxon>
        <taxon>Magnoliopsida</taxon>
        <taxon>Liliopsida</taxon>
        <taxon>Poales</taxon>
        <taxon>Poaceae</taxon>
        <taxon>BOP clade</taxon>
        <taxon>Oryzoideae</taxon>
        <taxon>Oryzeae</taxon>
        <taxon>Oryzinae</taxon>
        <taxon>Oryza</taxon>
        <taxon>Oryza sativa</taxon>
    </lineage>
</organism>
<evidence type="ECO:0000313" key="2">
    <source>
        <dbReference type="EMBL" id="EEC69166.1"/>
    </source>
</evidence>
<protein>
    <submittedName>
        <fullName evidence="2">Uncharacterized protein</fullName>
    </submittedName>
</protein>